<evidence type="ECO:0000259" key="16">
    <source>
        <dbReference type="Pfam" id="PF05524"/>
    </source>
</evidence>
<dbReference type="PRINTS" id="PR01736">
    <property type="entry name" value="PHPHTRNFRASE"/>
</dbReference>
<dbReference type="OrthoDB" id="9765468at2"/>
<evidence type="ECO:0000313" key="18">
    <source>
        <dbReference type="Proteomes" id="UP000320095"/>
    </source>
</evidence>
<name>A0A502EDR8_9MYCO</name>
<feature type="domain" description="PEP-utilising enzyme mobile" evidence="14">
    <location>
        <begin position="205"/>
        <end position="274"/>
    </location>
</feature>
<evidence type="ECO:0000313" key="17">
    <source>
        <dbReference type="EMBL" id="TPG35149.1"/>
    </source>
</evidence>
<evidence type="ECO:0000256" key="11">
    <source>
        <dbReference type="PIRSR" id="PIRSR000732-2"/>
    </source>
</evidence>
<feature type="domain" description="Phosphotransferase system enzyme I N-terminal" evidence="16">
    <location>
        <begin position="56"/>
        <end position="176"/>
    </location>
</feature>
<dbReference type="PROSITE" id="PS00742">
    <property type="entry name" value="PEP_ENZYMES_2"/>
    <property type="match status" value="1"/>
</dbReference>
<accession>A0A502EDR8</accession>
<evidence type="ECO:0000256" key="5">
    <source>
        <dbReference type="ARBA" id="ARBA00022723"/>
    </source>
</evidence>
<dbReference type="Gene3D" id="3.20.20.60">
    <property type="entry name" value="Phosphoenolpyruvate-binding domains"/>
    <property type="match status" value="1"/>
</dbReference>
<dbReference type="GO" id="GO:0009401">
    <property type="term" value="P:phosphoenolpyruvate-dependent sugar phosphotransferase system"/>
    <property type="evidence" value="ECO:0007669"/>
    <property type="project" value="UniProtKB-KW"/>
</dbReference>
<comment type="subcellular location">
    <subcellularLocation>
        <location evidence="9">Cytoplasm</location>
    </subcellularLocation>
</comment>
<keyword evidence="4 9" id="KW-0808">Transferase</keyword>
<dbReference type="GO" id="GO:0046872">
    <property type="term" value="F:metal ion binding"/>
    <property type="evidence" value="ECO:0007669"/>
    <property type="project" value="UniProtKB-KW"/>
</dbReference>
<sequence length="604" mass="61389">MWFRNVDTVGFTPDCVDLSIDSCNLVHMSTTSSSTSLHSSAHGTDVAQPPAGTVLQGIPAVAGVQYAPVIRPGSRPHVDDAPTGSDIEESDRPGEVSRFTAAAAAVADRLRERAANASGAASEVLATTAQLAQDRAWIAATEKRIGDGNPAVRAVTGAVDQFVTMFTQLGGLMAERVTDLRDIRDRVIAELNGLPEPGVPVPTVPSILCAEDLAPVDTAGLDASLVVALATTLGGPTSHTAIIARQLGIPCVVAVDGLDAVAAGTMIMVDGSVGTVTVSPDEAVATQAVEVARGEADLAKSWNGPGATADGHVVAILANVQDGAAARSARETPAEGIGLFRTELCFLNRSTEPSVDEQAQIYGDVLDAFDGCKVVIRTLDAGSDKPLKFVGHPDEANPALGVRGIRIALGNPGILTRQLEGIAAAAKKTGHAPWVMAPMIATPAEAEAFATETRAHGLVPGVMIEIPAAALLADRILEHVDFLSIGTNDLTQYTMAADRMSAELATLTDPWQPAVLALIAMTAKAGVAVGKPVGVCGEAAADPQLACVLVGLGVSSLSAAAAAVSAVGAKLSQVTLAQCRQAADAALATATAADARAAASAVLA</sequence>
<dbReference type="GO" id="GO:0005737">
    <property type="term" value="C:cytoplasm"/>
    <property type="evidence" value="ECO:0007669"/>
    <property type="project" value="UniProtKB-SubCell"/>
</dbReference>
<dbReference type="PANTHER" id="PTHR46244">
    <property type="entry name" value="PHOSPHOENOLPYRUVATE-PROTEIN PHOSPHOTRANSFERASE"/>
    <property type="match status" value="1"/>
</dbReference>
<dbReference type="SUPFAM" id="SSF47831">
    <property type="entry name" value="Enzyme I of the PEP:sugar phosphotransferase system HPr-binding (sub)domain"/>
    <property type="match status" value="1"/>
</dbReference>
<dbReference type="InterPro" id="IPR050499">
    <property type="entry name" value="PEP-utilizing_PTS_enzyme"/>
</dbReference>
<comment type="cofactor">
    <cofactor evidence="1 9 12">
        <name>Mg(2+)</name>
        <dbReference type="ChEBI" id="CHEBI:18420"/>
    </cofactor>
</comment>
<evidence type="ECO:0000256" key="10">
    <source>
        <dbReference type="PIRSR" id="PIRSR000732-1"/>
    </source>
</evidence>
<dbReference type="EMBL" id="RCZG01000003">
    <property type="protein sequence ID" value="TPG35149.1"/>
    <property type="molecule type" value="Genomic_DNA"/>
</dbReference>
<proteinExistence type="inferred from homology"/>
<keyword evidence="18" id="KW-1185">Reference proteome</keyword>
<protein>
    <recommendedName>
        <fullName evidence="3 9">Phosphoenolpyruvate-protein phosphotransferase</fullName>
        <ecNumber evidence="9">2.7.3.9</ecNumber>
    </recommendedName>
    <alternativeName>
        <fullName evidence="8 9">Phosphotransferase system, enzyme I</fullName>
    </alternativeName>
</protein>
<comment type="caution">
    <text evidence="17">The sequence shown here is derived from an EMBL/GenBank/DDBJ whole genome shotgun (WGS) entry which is preliminary data.</text>
</comment>
<keyword evidence="5 9" id="KW-0479">Metal-binding</keyword>
<keyword evidence="9" id="KW-0762">Sugar transport</keyword>
<dbReference type="InterPro" id="IPR024692">
    <property type="entry name" value="PTS_EI"/>
</dbReference>
<organism evidence="17 18">
    <name type="scientific">Mycolicibacterium hodleri</name>
    <dbReference type="NCBI Taxonomy" id="49897"/>
    <lineage>
        <taxon>Bacteria</taxon>
        <taxon>Bacillati</taxon>
        <taxon>Actinomycetota</taxon>
        <taxon>Actinomycetes</taxon>
        <taxon>Mycobacteriales</taxon>
        <taxon>Mycobacteriaceae</taxon>
        <taxon>Mycolicibacterium</taxon>
    </lineage>
</organism>
<dbReference type="SUPFAM" id="SSF52009">
    <property type="entry name" value="Phosphohistidine domain"/>
    <property type="match status" value="1"/>
</dbReference>
<comment type="catalytic activity">
    <reaction evidence="9">
        <text>L-histidyl-[protein] + phosphoenolpyruvate = N(pros)-phospho-L-histidyl-[protein] + pyruvate</text>
        <dbReference type="Rhea" id="RHEA:23880"/>
        <dbReference type="Rhea" id="RHEA-COMP:9745"/>
        <dbReference type="Rhea" id="RHEA-COMP:9746"/>
        <dbReference type="ChEBI" id="CHEBI:15361"/>
        <dbReference type="ChEBI" id="CHEBI:29979"/>
        <dbReference type="ChEBI" id="CHEBI:58702"/>
        <dbReference type="ChEBI" id="CHEBI:64837"/>
        <dbReference type="EC" id="2.7.3.9"/>
    </reaction>
</comment>
<feature type="binding site" evidence="12">
    <location>
        <position position="489"/>
    </location>
    <ligand>
        <name>Mg(2+)</name>
        <dbReference type="ChEBI" id="CHEBI:18420"/>
    </ligand>
</feature>
<dbReference type="InterPro" id="IPR040442">
    <property type="entry name" value="Pyrv_kinase-like_dom_sf"/>
</dbReference>
<dbReference type="SUPFAM" id="SSF51621">
    <property type="entry name" value="Phosphoenolpyruvate/pyruvate domain"/>
    <property type="match status" value="1"/>
</dbReference>
<keyword evidence="17" id="KW-0670">Pyruvate</keyword>
<evidence type="ECO:0000259" key="15">
    <source>
        <dbReference type="Pfam" id="PF02896"/>
    </source>
</evidence>
<feature type="binding site" evidence="11">
    <location>
        <position position="377"/>
    </location>
    <ligand>
        <name>phosphoenolpyruvate</name>
        <dbReference type="ChEBI" id="CHEBI:58702"/>
    </ligand>
</feature>
<evidence type="ECO:0000256" key="13">
    <source>
        <dbReference type="SAM" id="MobiDB-lite"/>
    </source>
</evidence>
<evidence type="ECO:0000256" key="2">
    <source>
        <dbReference type="ARBA" id="ARBA00007837"/>
    </source>
</evidence>
<evidence type="ECO:0000256" key="9">
    <source>
        <dbReference type="PIRNR" id="PIRNR000732"/>
    </source>
</evidence>
<dbReference type="InterPro" id="IPR008279">
    <property type="entry name" value="PEP-util_enz_mobile_dom"/>
</dbReference>
<dbReference type="InterPro" id="IPR036618">
    <property type="entry name" value="PtsI_HPr-bd_sf"/>
</dbReference>
<dbReference type="Gene3D" id="3.50.30.10">
    <property type="entry name" value="Phosphohistidine domain"/>
    <property type="match status" value="1"/>
</dbReference>
<dbReference type="AlphaFoldDB" id="A0A502EDR8"/>
<dbReference type="EC" id="2.7.3.9" evidence="9"/>
<keyword evidence="7 9" id="KW-0460">Magnesium</keyword>
<evidence type="ECO:0000256" key="6">
    <source>
        <dbReference type="ARBA" id="ARBA00022777"/>
    </source>
</evidence>
<dbReference type="InterPro" id="IPR036637">
    <property type="entry name" value="Phosphohistidine_dom_sf"/>
</dbReference>
<evidence type="ECO:0000256" key="3">
    <source>
        <dbReference type="ARBA" id="ARBA00016544"/>
    </source>
</evidence>
<dbReference type="InterPro" id="IPR018274">
    <property type="entry name" value="PEP_util_AS"/>
</dbReference>
<dbReference type="PROSITE" id="PS00370">
    <property type="entry name" value="PEP_ENZYMES_PHOS_SITE"/>
    <property type="match status" value="1"/>
</dbReference>
<dbReference type="Pfam" id="PF05524">
    <property type="entry name" value="PEP-utilisers_N"/>
    <property type="match status" value="1"/>
</dbReference>
<dbReference type="Pfam" id="PF00391">
    <property type="entry name" value="PEP-utilizers"/>
    <property type="match status" value="1"/>
</dbReference>
<evidence type="ECO:0000259" key="14">
    <source>
        <dbReference type="Pfam" id="PF00391"/>
    </source>
</evidence>
<feature type="region of interest" description="Disordered" evidence="13">
    <location>
        <begin position="71"/>
        <end position="95"/>
    </location>
</feature>
<evidence type="ECO:0000256" key="12">
    <source>
        <dbReference type="PIRSR" id="PIRSR000732-3"/>
    </source>
</evidence>
<dbReference type="InterPro" id="IPR008731">
    <property type="entry name" value="PTS_EIN"/>
</dbReference>
<comment type="function">
    <text evidence="9">General (non sugar-specific) component of the phosphoenolpyruvate-dependent sugar phosphotransferase system (sugar PTS). This major carbohydrate active-transport system catalyzes the phosphorylation of incoming sugar substrates concomitantly with their translocation across the cell membrane. Enzyme I transfers the phosphoryl group from phosphoenolpyruvate (PEP) to the phosphoryl carrier protein (HPr).</text>
</comment>
<dbReference type="InterPro" id="IPR000121">
    <property type="entry name" value="PEP_util_C"/>
</dbReference>
<dbReference type="PIRSF" id="PIRSF000732">
    <property type="entry name" value="PTS_enzyme_I"/>
    <property type="match status" value="1"/>
</dbReference>
<dbReference type="InterPro" id="IPR015813">
    <property type="entry name" value="Pyrv/PenolPyrv_kinase-like_dom"/>
</dbReference>
<feature type="binding site" evidence="11">
    <location>
        <position position="499"/>
    </location>
    <ligand>
        <name>phosphoenolpyruvate</name>
        <dbReference type="ChEBI" id="CHEBI:58702"/>
    </ligand>
</feature>
<feature type="binding site" evidence="11">
    <location>
        <position position="341"/>
    </location>
    <ligand>
        <name>phosphoenolpyruvate</name>
        <dbReference type="ChEBI" id="CHEBI:58702"/>
    </ligand>
</feature>
<keyword evidence="9" id="KW-0813">Transport</keyword>
<dbReference type="Proteomes" id="UP000320095">
    <property type="component" value="Unassembled WGS sequence"/>
</dbReference>
<feature type="active site" description="Tele-phosphohistidine intermediate" evidence="10">
    <location>
        <position position="239"/>
    </location>
</feature>
<reference evidence="17 18" key="1">
    <citation type="journal article" date="2019" name="Environ. Microbiol.">
        <title>Species interactions and distinct microbial communities in high Arctic permafrost affected cryosols are associated with the CH4 and CO2 gas fluxes.</title>
        <authorList>
            <person name="Altshuler I."/>
            <person name="Hamel J."/>
            <person name="Turney S."/>
            <person name="Magnuson E."/>
            <person name="Levesque R."/>
            <person name="Greer C."/>
            <person name="Whyte L.G."/>
        </authorList>
    </citation>
    <scope>NUCLEOTIDE SEQUENCE [LARGE SCALE GENOMIC DNA]</scope>
    <source>
        <strain evidence="17 18">S5.20</strain>
    </source>
</reference>
<feature type="binding site" evidence="11">
    <location>
        <begin position="488"/>
        <end position="489"/>
    </location>
    <ligand>
        <name>phosphoenolpyruvate</name>
        <dbReference type="ChEBI" id="CHEBI:58702"/>
    </ligand>
</feature>
<dbReference type="PANTHER" id="PTHR46244:SF3">
    <property type="entry name" value="PHOSPHOENOLPYRUVATE-PROTEIN PHOSPHOTRANSFERASE"/>
    <property type="match status" value="1"/>
</dbReference>
<dbReference type="Gene3D" id="1.10.274.10">
    <property type="entry name" value="PtsI, HPr-binding domain"/>
    <property type="match status" value="1"/>
</dbReference>
<feature type="domain" description="PEP-utilising enzyme C-terminal" evidence="15">
    <location>
        <begin position="299"/>
        <end position="574"/>
    </location>
</feature>
<comment type="similarity">
    <text evidence="2 9">Belongs to the PEP-utilizing enzyme family.</text>
</comment>
<evidence type="ECO:0000256" key="7">
    <source>
        <dbReference type="ARBA" id="ARBA00022842"/>
    </source>
</evidence>
<dbReference type="GO" id="GO:0016301">
    <property type="term" value="F:kinase activity"/>
    <property type="evidence" value="ECO:0007669"/>
    <property type="project" value="UniProtKB-KW"/>
</dbReference>
<feature type="binding site" evidence="12">
    <location>
        <position position="465"/>
    </location>
    <ligand>
        <name>Mg(2+)</name>
        <dbReference type="ChEBI" id="CHEBI:18420"/>
    </ligand>
</feature>
<dbReference type="GO" id="GO:0008965">
    <property type="term" value="F:phosphoenolpyruvate-protein phosphotransferase activity"/>
    <property type="evidence" value="ECO:0007669"/>
    <property type="project" value="UniProtKB-EC"/>
</dbReference>
<evidence type="ECO:0000256" key="1">
    <source>
        <dbReference type="ARBA" id="ARBA00001946"/>
    </source>
</evidence>
<gene>
    <name evidence="17" type="ORF">EAH80_10320</name>
</gene>
<evidence type="ECO:0000256" key="4">
    <source>
        <dbReference type="ARBA" id="ARBA00022679"/>
    </source>
</evidence>
<feature type="active site" description="Proton donor" evidence="10">
    <location>
        <position position="536"/>
    </location>
</feature>
<evidence type="ECO:0000256" key="8">
    <source>
        <dbReference type="ARBA" id="ARBA00033235"/>
    </source>
</evidence>
<keyword evidence="6 9" id="KW-0418">Kinase</keyword>
<keyword evidence="9" id="KW-0963">Cytoplasm</keyword>
<keyword evidence="9" id="KW-0598">Phosphotransferase system</keyword>
<dbReference type="Pfam" id="PF02896">
    <property type="entry name" value="PEP-utilizers_C"/>
    <property type="match status" value="1"/>
</dbReference>
<dbReference type="InterPro" id="IPR023151">
    <property type="entry name" value="PEP_util_CS"/>
</dbReference>